<name>A0ACC1HGB3_9FUNG</name>
<dbReference type="Proteomes" id="UP001145114">
    <property type="component" value="Unassembled WGS sequence"/>
</dbReference>
<evidence type="ECO:0000313" key="2">
    <source>
        <dbReference type="Proteomes" id="UP001145114"/>
    </source>
</evidence>
<reference evidence="1" key="1">
    <citation type="submission" date="2022-06" db="EMBL/GenBank/DDBJ databases">
        <title>Phylogenomic reconstructions and comparative analyses of Kickxellomycotina fungi.</title>
        <authorList>
            <person name="Reynolds N.K."/>
            <person name="Stajich J.E."/>
            <person name="Barry K."/>
            <person name="Grigoriev I.V."/>
            <person name="Crous P."/>
            <person name="Smith M.E."/>
        </authorList>
    </citation>
    <scope>NUCLEOTIDE SEQUENCE</scope>
    <source>
        <strain evidence="1">RSA 2271</strain>
    </source>
</reference>
<protein>
    <submittedName>
        <fullName evidence="1">Uncharacterized protein</fullName>
    </submittedName>
</protein>
<proteinExistence type="predicted"/>
<accession>A0ACC1HGB3</accession>
<sequence length="159" mass="17962">MTLNDRVGPGSRFPPSISPQAEAFPPVVEQRPVPPQPFTVQDVEVIRSMRLRSTRKLFRLTIFMEFLAFLAATVAILCLVIKYNLVTGSAKGFTHNQFWVFTTSVLIFVISGICLIVTLKRYKMIMTFYKNPSADPLLILKGQPPSMFRSARSAPRIKK</sequence>
<keyword evidence="2" id="KW-1185">Reference proteome</keyword>
<comment type="caution">
    <text evidence="1">The sequence shown here is derived from an EMBL/GenBank/DDBJ whole genome shotgun (WGS) entry which is preliminary data.</text>
</comment>
<organism evidence="1 2">
    <name type="scientific">Spiromyces aspiralis</name>
    <dbReference type="NCBI Taxonomy" id="68401"/>
    <lineage>
        <taxon>Eukaryota</taxon>
        <taxon>Fungi</taxon>
        <taxon>Fungi incertae sedis</taxon>
        <taxon>Zoopagomycota</taxon>
        <taxon>Kickxellomycotina</taxon>
        <taxon>Kickxellomycetes</taxon>
        <taxon>Kickxellales</taxon>
        <taxon>Kickxellaceae</taxon>
        <taxon>Spiromyces</taxon>
    </lineage>
</organism>
<dbReference type="EMBL" id="JAMZIH010006029">
    <property type="protein sequence ID" value="KAJ1674366.1"/>
    <property type="molecule type" value="Genomic_DNA"/>
</dbReference>
<gene>
    <name evidence="1" type="ORF">EV182_003426</name>
</gene>
<feature type="non-terminal residue" evidence="1">
    <location>
        <position position="159"/>
    </location>
</feature>
<evidence type="ECO:0000313" key="1">
    <source>
        <dbReference type="EMBL" id="KAJ1674366.1"/>
    </source>
</evidence>